<evidence type="ECO:0000256" key="6">
    <source>
        <dbReference type="ARBA" id="ARBA00022723"/>
    </source>
</evidence>
<evidence type="ECO:0000313" key="15">
    <source>
        <dbReference type="Proteomes" id="UP000252419"/>
    </source>
</evidence>
<keyword evidence="5" id="KW-0808">Transferase</keyword>
<dbReference type="InterPro" id="IPR027939">
    <property type="entry name" value="NMT1/THI5"/>
</dbReference>
<dbReference type="PANTHER" id="PTHR31528">
    <property type="entry name" value="4-AMINO-5-HYDROXYMETHYL-2-METHYLPYRIMIDINE PHOSPHATE SYNTHASE THI11-RELATED"/>
    <property type="match status" value="1"/>
</dbReference>
<sequence>MKKIFATALGLSVGMASFSAMAADEVTLQLKWVTQAQFAGYYVAQDKGFYEEAGLDVTINPGGPDIAPPQVIAGGGADVIVDWMPSALASREKGVALVNIAQPFAKSGMMLTCLKETGVESPDDFPGRTLGVWFFGNEYPFLSWMSKLGIPTDGSEKGVTVLKQGFNVDPLLQKQADCISTMTYNEYWQVIDAGITEDQLKVFKYEDQGVATLEDGLYVLEDNLKDEAFVEKMGRFVAASMKGWQWAKENPEDAAMIVLDNDATGAQTEKHQIRMMQEIAKLLDDDGKLDEAAYQRTVDSLLSGGSDPVITKKPEGAWTHAVTDKASM</sequence>
<comment type="subunit">
    <text evidence="4">Homodimer.</text>
</comment>
<comment type="pathway">
    <text evidence="2">Cofactor biosynthesis; thiamine diphosphate biosynthesis.</text>
</comment>
<evidence type="ECO:0000256" key="5">
    <source>
        <dbReference type="ARBA" id="ARBA00022679"/>
    </source>
</evidence>
<dbReference type="RefSeq" id="WP_114122808.1">
    <property type="nucleotide sequence ID" value="NZ_JPWA01000022.1"/>
</dbReference>
<feature type="signal peptide" evidence="12">
    <location>
        <begin position="1"/>
        <end position="22"/>
    </location>
</feature>
<name>A0A367U9F0_9PROT</name>
<evidence type="ECO:0000256" key="11">
    <source>
        <dbReference type="ARBA" id="ARBA00048179"/>
    </source>
</evidence>
<evidence type="ECO:0000256" key="2">
    <source>
        <dbReference type="ARBA" id="ARBA00004948"/>
    </source>
</evidence>
<dbReference type="AlphaFoldDB" id="A0A367U9F0"/>
<keyword evidence="7" id="KW-0663">Pyridoxal phosphate</keyword>
<keyword evidence="12" id="KW-0732">Signal</keyword>
<evidence type="ECO:0000256" key="7">
    <source>
        <dbReference type="ARBA" id="ARBA00022898"/>
    </source>
</evidence>
<evidence type="ECO:0000259" key="13">
    <source>
        <dbReference type="Pfam" id="PF09084"/>
    </source>
</evidence>
<comment type="caution">
    <text evidence="14">The sequence shown here is derived from an EMBL/GenBank/DDBJ whole genome shotgun (WGS) entry which is preliminary data.</text>
</comment>
<proteinExistence type="inferred from homology"/>
<dbReference type="Pfam" id="PF09084">
    <property type="entry name" value="NMT1"/>
    <property type="match status" value="1"/>
</dbReference>
<evidence type="ECO:0000256" key="1">
    <source>
        <dbReference type="ARBA" id="ARBA00003469"/>
    </source>
</evidence>
<comment type="function">
    <text evidence="1">Responsible for the formation of the pyrimidine heterocycle in the thiamine biosynthesis pathway. Catalyzes the formation of hydroxymethylpyrimidine phosphate (HMP-P) from histidine and pyridoxal phosphate (PLP). The protein uses PLP and the active site histidine to form HMP-P, generating an inactive enzyme. The enzyme can only undergo a single turnover, which suggests it is a suicide enzyme.</text>
</comment>
<protein>
    <recommendedName>
        <fullName evidence="10">Thiamine pyrimidine synthase</fullName>
    </recommendedName>
</protein>
<comment type="similarity">
    <text evidence="3">Belongs to the NMT1/THI5 family.</text>
</comment>
<evidence type="ECO:0000256" key="8">
    <source>
        <dbReference type="ARBA" id="ARBA00022977"/>
    </source>
</evidence>
<keyword evidence="15" id="KW-1185">Reference proteome</keyword>
<dbReference type="GO" id="GO:0009228">
    <property type="term" value="P:thiamine biosynthetic process"/>
    <property type="evidence" value="ECO:0007669"/>
    <property type="project" value="UniProtKB-KW"/>
</dbReference>
<dbReference type="Proteomes" id="UP000252419">
    <property type="component" value="Unassembled WGS sequence"/>
</dbReference>
<evidence type="ECO:0000313" key="14">
    <source>
        <dbReference type="EMBL" id="RCK04935.1"/>
    </source>
</evidence>
<evidence type="ECO:0000256" key="4">
    <source>
        <dbReference type="ARBA" id="ARBA00011738"/>
    </source>
</evidence>
<feature type="domain" description="SsuA/THI5-like" evidence="13">
    <location>
        <begin position="36"/>
        <end position="254"/>
    </location>
</feature>
<dbReference type="Gene3D" id="3.40.190.10">
    <property type="entry name" value="Periplasmic binding protein-like II"/>
    <property type="match status" value="2"/>
</dbReference>
<dbReference type="SUPFAM" id="SSF53850">
    <property type="entry name" value="Periplasmic binding protein-like II"/>
    <property type="match status" value="1"/>
</dbReference>
<dbReference type="PANTHER" id="PTHR31528:SF1">
    <property type="entry name" value="4-AMINO-5-HYDROXYMETHYL-2-METHYLPYRIMIDINE PHOSPHATE SYNTHASE THI11-RELATED"/>
    <property type="match status" value="1"/>
</dbReference>
<feature type="chain" id="PRO_5016776805" description="Thiamine pyrimidine synthase" evidence="12">
    <location>
        <begin position="23"/>
        <end position="328"/>
    </location>
</feature>
<reference evidence="14 15" key="1">
    <citation type="submission" date="2014-07" db="EMBL/GenBank/DDBJ databases">
        <title>Draft genome sequence of Thalassospira xianhensis P-4 (MCCC 1A02616).</title>
        <authorList>
            <person name="Lai Q."/>
            <person name="Shao Z."/>
        </authorList>
    </citation>
    <scope>NUCLEOTIDE SEQUENCE [LARGE SCALE GENOMIC DNA]</scope>
    <source>
        <strain evidence="14 15">MCCC 1A02616</strain>
    </source>
</reference>
<accession>A0A367U9F0</accession>
<evidence type="ECO:0000256" key="9">
    <source>
        <dbReference type="ARBA" id="ARBA00023004"/>
    </source>
</evidence>
<keyword evidence="8" id="KW-0784">Thiamine biosynthesis</keyword>
<dbReference type="GO" id="GO:0046872">
    <property type="term" value="F:metal ion binding"/>
    <property type="evidence" value="ECO:0007669"/>
    <property type="project" value="UniProtKB-KW"/>
</dbReference>
<comment type="catalytic activity">
    <reaction evidence="11">
        <text>N(6)-(pyridoxal phosphate)-L-lysyl-[4-amino-5-hydroxymethyl-2-methylpyrimidine phosphate synthase] + L-histidyl-[4-amino-5-hydroxymethyl-2-methylpyrimidine phosphate synthase] + 2 Fe(3+) + 4 H2O = L-lysyl-[4-amino-5-hydroxymethyl-2-methylpyrimidine phosphate synthase] + (2S)-2-amino-5-hydroxy-4-oxopentanoyl-[4-amino-5-hydroxymethyl-2-methylpyrimidine phosphate synthase] + 4-amino-2-methyl-5-(phosphooxymethyl)pyrimidine + 3-oxopropanoate + 2 Fe(2+) + 2 H(+)</text>
        <dbReference type="Rhea" id="RHEA:65756"/>
        <dbReference type="Rhea" id="RHEA-COMP:16892"/>
        <dbReference type="Rhea" id="RHEA-COMP:16893"/>
        <dbReference type="Rhea" id="RHEA-COMP:16894"/>
        <dbReference type="Rhea" id="RHEA-COMP:16895"/>
        <dbReference type="ChEBI" id="CHEBI:15377"/>
        <dbReference type="ChEBI" id="CHEBI:15378"/>
        <dbReference type="ChEBI" id="CHEBI:29033"/>
        <dbReference type="ChEBI" id="CHEBI:29034"/>
        <dbReference type="ChEBI" id="CHEBI:29969"/>
        <dbReference type="ChEBI" id="CHEBI:29979"/>
        <dbReference type="ChEBI" id="CHEBI:33190"/>
        <dbReference type="ChEBI" id="CHEBI:58354"/>
        <dbReference type="ChEBI" id="CHEBI:143915"/>
        <dbReference type="ChEBI" id="CHEBI:157692"/>
    </reaction>
    <physiologicalReaction direction="left-to-right" evidence="11">
        <dbReference type="Rhea" id="RHEA:65757"/>
    </physiologicalReaction>
</comment>
<organism evidence="14 15">
    <name type="scientific">Thalassospira xianhensis MCCC 1A02616</name>
    <dbReference type="NCBI Taxonomy" id="1177929"/>
    <lineage>
        <taxon>Bacteria</taxon>
        <taxon>Pseudomonadati</taxon>
        <taxon>Pseudomonadota</taxon>
        <taxon>Alphaproteobacteria</taxon>
        <taxon>Rhodospirillales</taxon>
        <taxon>Thalassospiraceae</taxon>
        <taxon>Thalassospira</taxon>
    </lineage>
</organism>
<dbReference type="EMBL" id="JPWA01000022">
    <property type="protein sequence ID" value="RCK04935.1"/>
    <property type="molecule type" value="Genomic_DNA"/>
</dbReference>
<gene>
    <name evidence="14" type="ORF">TH5_17055</name>
</gene>
<dbReference type="GO" id="GO:0016740">
    <property type="term" value="F:transferase activity"/>
    <property type="evidence" value="ECO:0007669"/>
    <property type="project" value="UniProtKB-KW"/>
</dbReference>
<keyword evidence="6" id="KW-0479">Metal-binding</keyword>
<evidence type="ECO:0000256" key="12">
    <source>
        <dbReference type="SAM" id="SignalP"/>
    </source>
</evidence>
<evidence type="ECO:0000256" key="10">
    <source>
        <dbReference type="ARBA" id="ARBA00033171"/>
    </source>
</evidence>
<evidence type="ECO:0000256" key="3">
    <source>
        <dbReference type="ARBA" id="ARBA00009406"/>
    </source>
</evidence>
<dbReference type="InterPro" id="IPR015168">
    <property type="entry name" value="SsuA/THI5"/>
</dbReference>
<keyword evidence="9" id="KW-0408">Iron</keyword>